<accession>A0ABU8RKL6</accession>
<evidence type="ECO:0000259" key="1">
    <source>
        <dbReference type="PROSITE" id="PS50887"/>
    </source>
</evidence>
<dbReference type="Gene3D" id="3.30.70.270">
    <property type="match status" value="1"/>
</dbReference>
<proteinExistence type="predicted"/>
<protein>
    <submittedName>
        <fullName evidence="2">Sensor domain-containing diguanylate cyclase</fullName>
    </submittedName>
</protein>
<dbReference type="SMART" id="SM00267">
    <property type="entry name" value="GGDEF"/>
    <property type="match status" value="1"/>
</dbReference>
<dbReference type="SUPFAM" id="SSF55073">
    <property type="entry name" value="Nucleotide cyclase"/>
    <property type="match status" value="1"/>
</dbReference>
<dbReference type="InterPro" id="IPR052163">
    <property type="entry name" value="DGC-Regulatory_Protein"/>
</dbReference>
<dbReference type="CDD" id="cd01949">
    <property type="entry name" value="GGDEF"/>
    <property type="match status" value="1"/>
</dbReference>
<keyword evidence="3" id="KW-1185">Reference proteome</keyword>
<dbReference type="InterPro" id="IPR000160">
    <property type="entry name" value="GGDEF_dom"/>
</dbReference>
<reference evidence="2 3" key="1">
    <citation type="journal article" date="2017" name="Int. J. Syst. Evol. Microbiol.">
        <title>Pseudokineococcus basanitobsidens sp. nov., isolated from volcanic rock.</title>
        <authorList>
            <person name="Lee D.W."/>
            <person name="Park M.Y."/>
            <person name="Kim J.J."/>
            <person name="Kim B.S."/>
        </authorList>
    </citation>
    <scope>NUCLEOTIDE SEQUENCE [LARGE SCALE GENOMIC DNA]</scope>
    <source>
        <strain evidence="2 3">DSM 103726</strain>
    </source>
</reference>
<dbReference type="InterPro" id="IPR043128">
    <property type="entry name" value="Rev_trsase/Diguanyl_cyclase"/>
</dbReference>
<feature type="domain" description="GGDEF" evidence="1">
    <location>
        <begin position="202"/>
        <end position="334"/>
    </location>
</feature>
<sequence length="362" mass="38281">MDVITSGDRVPALLTFERACALVLDHLASVLPMGLWAVTQREAASQVFLSVRDEAYGVPAGAVVPWDASLCQHMTTGASPQVVADVGADPVMAGADARQAFPIEAYVGAPIRSAEGELFGTLCGFNPHRLDAAVEVHRPLLDLLASLLSQILQAEGLRERAAEREVELHRRATTDDLTGLATRAAFTDRLDHALALHRRDPRPLTVVMLDLDDFKDVNDSLGHEAGDELLRHLADEWAPLVRPGDTLARLGGDEFALLVHGSSGGDVVAARLGEILAGTYSLTGTDLRVGVSVGVAHLAVEDTTPTAAELLRRADAAMYAAKRAGKGRIVTHDEAVAAALARLPRPTGVARHDAAEVAGAAR</sequence>
<dbReference type="Gene3D" id="3.30.450.40">
    <property type="match status" value="1"/>
</dbReference>
<comment type="caution">
    <text evidence="2">The sequence shown here is derived from an EMBL/GenBank/DDBJ whole genome shotgun (WGS) entry which is preliminary data.</text>
</comment>
<dbReference type="PANTHER" id="PTHR46663:SF2">
    <property type="entry name" value="GGDEF DOMAIN-CONTAINING PROTEIN"/>
    <property type="match status" value="1"/>
</dbReference>
<dbReference type="InterPro" id="IPR029787">
    <property type="entry name" value="Nucleotide_cyclase"/>
</dbReference>
<dbReference type="Pfam" id="PF00990">
    <property type="entry name" value="GGDEF"/>
    <property type="match status" value="1"/>
</dbReference>
<evidence type="ECO:0000313" key="2">
    <source>
        <dbReference type="EMBL" id="MEJ5945600.1"/>
    </source>
</evidence>
<name>A0ABU8RKL6_9ACTN</name>
<dbReference type="NCBIfam" id="TIGR00254">
    <property type="entry name" value="GGDEF"/>
    <property type="match status" value="1"/>
</dbReference>
<dbReference type="SUPFAM" id="SSF55781">
    <property type="entry name" value="GAF domain-like"/>
    <property type="match status" value="1"/>
</dbReference>
<dbReference type="PROSITE" id="PS50887">
    <property type="entry name" value="GGDEF"/>
    <property type="match status" value="1"/>
</dbReference>
<dbReference type="RefSeq" id="WP_339574985.1">
    <property type="nucleotide sequence ID" value="NZ_JBBIAA010000009.1"/>
</dbReference>
<dbReference type="InterPro" id="IPR029016">
    <property type="entry name" value="GAF-like_dom_sf"/>
</dbReference>
<dbReference type="PANTHER" id="PTHR46663">
    <property type="entry name" value="DIGUANYLATE CYCLASE DGCT-RELATED"/>
    <property type="match status" value="1"/>
</dbReference>
<dbReference type="Proteomes" id="UP001387100">
    <property type="component" value="Unassembled WGS sequence"/>
</dbReference>
<dbReference type="EMBL" id="JBBIAA010000009">
    <property type="protein sequence ID" value="MEJ5945600.1"/>
    <property type="molecule type" value="Genomic_DNA"/>
</dbReference>
<dbReference type="InterPro" id="IPR003018">
    <property type="entry name" value="GAF"/>
</dbReference>
<organism evidence="2 3">
    <name type="scientific">Pseudokineococcus basanitobsidens</name>
    <dbReference type="NCBI Taxonomy" id="1926649"/>
    <lineage>
        <taxon>Bacteria</taxon>
        <taxon>Bacillati</taxon>
        <taxon>Actinomycetota</taxon>
        <taxon>Actinomycetes</taxon>
        <taxon>Kineosporiales</taxon>
        <taxon>Kineosporiaceae</taxon>
        <taxon>Pseudokineococcus</taxon>
    </lineage>
</organism>
<gene>
    <name evidence="2" type="ORF">WDZ17_09885</name>
</gene>
<dbReference type="SMART" id="SM00065">
    <property type="entry name" value="GAF"/>
    <property type="match status" value="1"/>
</dbReference>
<evidence type="ECO:0000313" key="3">
    <source>
        <dbReference type="Proteomes" id="UP001387100"/>
    </source>
</evidence>